<dbReference type="EMBL" id="VVZA01000014">
    <property type="protein sequence ID" value="KAA5403493.1"/>
    <property type="molecule type" value="Genomic_DNA"/>
</dbReference>
<dbReference type="InterPro" id="IPR034641">
    <property type="entry name" value="RGL11"/>
</dbReference>
<evidence type="ECO:0000313" key="5">
    <source>
        <dbReference type="EMBL" id="KAA5395761.1"/>
    </source>
</evidence>
<evidence type="ECO:0000313" key="12">
    <source>
        <dbReference type="Proteomes" id="UP000283678"/>
    </source>
</evidence>
<evidence type="ECO:0000313" key="6">
    <source>
        <dbReference type="EMBL" id="KAA5403493.1"/>
    </source>
</evidence>
<dbReference type="EMBL" id="SLTU01000002">
    <property type="protein sequence ID" value="TDA73511.1"/>
    <property type="molecule type" value="Genomic_DNA"/>
</dbReference>
<proteinExistence type="predicted"/>
<evidence type="ECO:0000259" key="2">
    <source>
        <dbReference type="Pfam" id="PF18370"/>
    </source>
</evidence>
<reference evidence="9 12" key="1">
    <citation type="submission" date="2018-08" db="EMBL/GenBank/DDBJ databases">
        <title>A genome reference for cultivated species of the human gut microbiota.</title>
        <authorList>
            <person name="Zou Y."/>
            <person name="Xue W."/>
            <person name="Luo G."/>
        </authorList>
    </citation>
    <scope>NUCLEOTIDE SEQUENCE [LARGE SCALE GENOMIC DNA]</scope>
    <source>
        <strain evidence="9 12">AF14-1AC</strain>
    </source>
</reference>
<feature type="chain" id="PRO_5014216632" evidence="1">
    <location>
        <begin position="23"/>
        <end position="635"/>
    </location>
</feature>
<feature type="signal peptide" evidence="1">
    <location>
        <begin position="1"/>
        <end position="22"/>
    </location>
</feature>
<dbReference type="PANTHER" id="PTHR43118">
    <property type="entry name" value="RHAMNOGALACTURONAN LYASE (EUROFUNG)"/>
    <property type="match status" value="1"/>
</dbReference>
<dbReference type="GeneID" id="93448390"/>
<dbReference type="AlphaFoldDB" id="A0A076IX54"/>
<reference evidence="4" key="5">
    <citation type="submission" date="2022-01" db="EMBL/GenBank/DDBJ databases">
        <title>Novel bile acid biosynthetic pathways are enriched in the microbiome of centenarians.</title>
        <authorList>
            <person name="Sato Y."/>
            <person name="Atarashi K."/>
            <person name="Plichta R.D."/>
            <person name="Arai Y."/>
            <person name="Sasajima S."/>
            <person name="Kearney M.S."/>
            <person name="Suda W."/>
            <person name="Takeshita K."/>
            <person name="Sasaki T."/>
            <person name="Okamoto S."/>
            <person name="Skelly N.A."/>
            <person name="Okamura Y."/>
            <person name="Vlamakis H."/>
            <person name="Li Y."/>
            <person name="Tanoue T."/>
            <person name="Takei H."/>
            <person name="Nittono H."/>
            <person name="Narushima S."/>
            <person name="Irie J."/>
            <person name="Itoh H."/>
            <person name="Moriya K."/>
            <person name="Sugiura Y."/>
            <person name="Suematsu M."/>
            <person name="Moritoki N."/>
            <person name="Shibata S."/>
            <person name="Littman R.D."/>
            <person name="Fischbach A.M."/>
            <person name="Uwamino Y."/>
            <person name="Inoue T."/>
            <person name="Honda A."/>
            <person name="Hattori M."/>
            <person name="Murai T."/>
            <person name="Xavier J.R."/>
            <person name="Hirose N."/>
            <person name="Honda K."/>
        </authorList>
    </citation>
    <scope>NUCLEOTIDE SEQUENCE</scope>
    <source>
        <strain evidence="4">CE91-St7</strain>
    </source>
</reference>
<dbReference type="KEGG" id="bdo:EL88_16855"/>
<dbReference type="Proteomes" id="UP001181086">
    <property type="component" value="Unassembled WGS sequence"/>
</dbReference>
<evidence type="ECO:0000313" key="4">
    <source>
        <dbReference type="EMBL" id="GKH79314.1"/>
    </source>
</evidence>
<dbReference type="PANTHER" id="PTHR43118:SF1">
    <property type="entry name" value="RHAMNOGALACTURONAN LYASE (EUROFUNG)"/>
    <property type="match status" value="1"/>
</dbReference>
<evidence type="ECO:0000313" key="11">
    <source>
        <dbReference type="EMBL" id="TDB08900.1"/>
    </source>
</evidence>
<dbReference type="Proteomes" id="UP000481616">
    <property type="component" value="Unassembled WGS sequence"/>
</dbReference>
<sequence>MKTQKKLWSALAALCVATVTVAQPAYNYSKLQKEQLGRGVVAIRENPSEVVVSWRYLSSDPINTSFNVYRNGEKIAEVPNSTGTFYRDTYSGNEKAVYTVKPMINGVETGKLNGNYTLPANAPSGYIDIPLDRPAEGVTPSGQKYTYSPNDASIGDVDGDGEYEIILKWDPSNAHDNAHDGYTGNVYFDCYRLTGEKLWRIDLGHNVRAGAHYTQFMVFDLDGDGKAEVVMKTSDGTKDGKGKIIGDAKADYREPGITDGNSHGNTPRNQGRILTGNEYLTVFNGLTGEAMKTIDYVPARGKLTDWGDNRANRSDRFLACVAYLDGVHPSVVMCRGYYTRAVLAAFDWDGKNLKQHWVFDSNNPGCGDYAGQGNHNLRVGDVDGDGCDEIIYGSCAIDHDGKGLYSTRMGHGDAMHLTQFAPGLKGLQVWDCHENKKDGSTFRNAATGEVLFQVKSSIDVGRCMAADVDPRNPGVEMWSSDSKGVRNIKGEVIRSDLKSFSVNMAVWWDGDLLRELLDKNRITKYDWEDDVCRPLMIFDGTDSNNGTKSNPCLQGDIIGDWREEVLLRTEDNSALRLYVSRIPTEYRFHTFLEDPVYRISIATQNVAYNQPTQPGFYFGPDLKEGIFRGYEFKNK</sequence>
<dbReference type="Proteomes" id="UP000294834">
    <property type="component" value="Unassembled WGS sequence"/>
</dbReference>
<evidence type="ECO:0000313" key="15">
    <source>
        <dbReference type="Proteomes" id="UP000441162"/>
    </source>
</evidence>
<dbReference type="GO" id="GO:0016829">
    <property type="term" value="F:lyase activity"/>
    <property type="evidence" value="ECO:0007669"/>
    <property type="project" value="UniProtKB-KW"/>
</dbReference>
<keyword evidence="1" id="KW-0732">Signal</keyword>
<accession>A0A076IX54</accession>
<dbReference type="EMBL" id="JAWDEV010000012">
    <property type="protein sequence ID" value="MDU0272207.1"/>
    <property type="molecule type" value="Genomic_DNA"/>
</dbReference>
<dbReference type="Proteomes" id="UP001055104">
    <property type="component" value="Unassembled WGS sequence"/>
</dbReference>
<evidence type="ECO:0000256" key="1">
    <source>
        <dbReference type="SAM" id="SignalP"/>
    </source>
</evidence>
<protein>
    <submittedName>
        <fullName evidence="4">Rhamnogalacturonan lyase</fullName>
    </submittedName>
</protein>
<feature type="domain" description="Rhamnogalacturonan lyase family 11 C-terminal" evidence="3">
    <location>
        <begin position="126"/>
        <end position="624"/>
    </location>
</feature>
<evidence type="ECO:0000313" key="9">
    <source>
        <dbReference type="EMBL" id="RGV73821.1"/>
    </source>
</evidence>
<dbReference type="Pfam" id="PF21348">
    <property type="entry name" value="RGL11_C"/>
    <property type="match status" value="1"/>
</dbReference>
<evidence type="ECO:0000313" key="14">
    <source>
        <dbReference type="Proteomes" id="UP000294834"/>
    </source>
</evidence>
<dbReference type="Pfam" id="PF18370">
    <property type="entry name" value="RGI_lyase"/>
    <property type="match status" value="1"/>
</dbReference>
<evidence type="ECO:0000313" key="10">
    <source>
        <dbReference type="EMBL" id="TDA73511.1"/>
    </source>
</evidence>
<dbReference type="eggNOG" id="COG3401">
    <property type="taxonomic scope" value="Bacteria"/>
</dbReference>
<gene>
    <name evidence="4" type="ORF">CE91St7_01980</name>
    <name evidence="9" type="ORF">DWW04_15335</name>
    <name evidence="10" type="ORF">E1I98_19415</name>
    <name evidence="11" type="ORF">E1J06_16750</name>
    <name evidence="6" type="ORF">F2Y51_15370</name>
    <name evidence="5" type="ORF">F2Y58_16575</name>
    <name evidence="8" type="ORF">GKD17_17100</name>
    <name evidence="7" type="ORF">RVH45_20440</name>
</gene>
<dbReference type="InterPro" id="IPR028994">
    <property type="entry name" value="Integrin_alpha_N"/>
</dbReference>
<dbReference type="InterPro" id="IPR013783">
    <property type="entry name" value="Ig-like_fold"/>
</dbReference>
<dbReference type="Proteomes" id="UP000500949">
    <property type="component" value="Chromosome"/>
</dbReference>
<reference evidence="15 16" key="2">
    <citation type="journal article" date="2019" name="Nat. Med.">
        <title>A library of human gut bacterial isolates paired with longitudinal multiomics data enables mechanistic microbiome research.</title>
        <authorList>
            <person name="Poyet M."/>
            <person name="Groussin M."/>
            <person name="Gibbons S.M."/>
            <person name="Avila-Pacheco J."/>
            <person name="Jiang X."/>
            <person name="Kearney S.M."/>
            <person name="Perrotta A.R."/>
            <person name="Berdy B."/>
            <person name="Zhao S."/>
            <person name="Lieberman T.D."/>
            <person name="Swanson P.K."/>
            <person name="Smith M."/>
            <person name="Roesemann S."/>
            <person name="Alexander J.E."/>
            <person name="Rich S.A."/>
            <person name="Livny J."/>
            <person name="Vlamakis H."/>
            <person name="Clish C."/>
            <person name="Bullock K."/>
            <person name="Deik A."/>
            <person name="Scott J."/>
            <person name="Pierce K.A."/>
            <person name="Xavier R.J."/>
            <person name="Alm E.J."/>
        </authorList>
    </citation>
    <scope>NUCLEOTIDE SEQUENCE [LARGE SCALE GENOMIC DNA]</scope>
    <source>
        <strain evidence="5 16">BIOML-A1</strain>
        <strain evidence="6 15">BIOML-A4</strain>
    </source>
</reference>
<evidence type="ECO:0000259" key="3">
    <source>
        <dbReference type="Pfam" id="PF21348"/>
    </source>
</evidence>
<dbReference type="Proteomes" id="UP000283678">
    <property type="component" value="Unassembled WGS sequence"/>
</dbReference>
<evidence type="ECO:0000313" key="18">
    <source>
        <dbReference type="Proteomes" id="UP001055104"/>
    </source>
</evidence>
<dbReference type="KEGG" id="bdh:GV66_00880"/>
<reference evidence="7" key="6">
    <citation type="submission" date="2023-10" db="EMBL/GenBank/DDBJ databases">
        <title>Genome of Potential pathogenic bacteria in Crohn's disease.</title>
        <authorList>
            <person name="Rodriguez-Palacios A."/>
        </authorList>
    </citation>
    <scope>NUCLEOTIDE SEQUENCE</scope>
    <source>
        <strain evidence="7">CavFT-hAR62</strain>
    </source>
</reference>
<dbReference type="EMBL" id="QRZL01000017">
    <property type="protein sequence ID" value="RGV73821.1"/>
    <property type="molecule type" value="Genomic_DNA"/>
</dbReference>
<dbReference type="InterPro" id="IPR049366">
    <property type="entry name" value="RGL11_C"/>
</dbReference>
<dbReference type="EMBL" id="BQOB01000001">
    <property type="protein sequence ID" value="GKH79314.1"/>
    <property type="molecule type" value="Genomic_DNA"/>
</dbReference>
<organism evidence="4 18">
    <name type="scientific">Phocaeicola dorei</name>
    <dbReference type="NCBI Taxonomy" id="357276"/>
    <lineage>
        <taxon>Bacteria</taxon>
        <taxon>Pseudomonadati</taxon>
        <taxon>Bacteroidota</taxon>
        <taxon>Bacteroidia</taxon>
        <taxon>Bacteroidales</taxon>
        <taxon>Bacteroidaceae</taxon>
        <taxon>Phocaeicola</taxon>
    </lineage>
</organism>
<dbReference type="Gene3D" id="2.60.40.10">
    <property type="entry name" value="Immunoglobulins"/>
    <property type="match status" value="1"/>
</dbReference>
<dbReference type="SUPFAM" id="SSF69318">
    <property type="entry name" value="Integrin alpha N-terminal domain"/>
    <property type="match status" value="1"/>
</dbReference>
<reference evidence="8 17" key="4">
    <citation type="submission" date="2019-11" db="EMBL/GenBank/DDBJ databases">
        <title>Complete genome sequence of Bacteroides dorei DSM 17855.</title>
        <authorList>
            <person name="Russell J.T."/>
        </authorList>
    </citation>
    <scope>NUCLEOTIDE SEQUENCE [LARGE SCALE GENOMIC DNA]</scope>
    <source>
        <strain evidence="8 17">DSM 17855</strain>
    </source>
</reference>
<evidence type="ECO:0000313" key="17">
    <source>
        <dbReference type="Proteomes" id="UP000500949"/>
    </source>
</evidence>
<dbReference type="EMBL" id="SLTX01000001">
    <property type="protein sequence ID" value="TDB08900.1"/>
    <property type="molecule type" value="Genomic_DNA"/>
</dbReference>
<dbReference type="InterPro" id="IPR041624">
    <property type="entry name" value="RGI_lyase"/>
</dbReference>
<evidence type="ECO:0000313" key="8">
    <source>
        <dbReference type="EMBL" id="QJR77969.1"/>
    </source>
</evidence>
<reference evidence="13 14" key="3">
    <citation type="journal article" date="2019" name="Nat. Microbiol.">
        <title>Genomic variation and strain-specific functional adaptation in the human gut microbiome during early life.</title>
        <authorList>
            <person name="Vatanen T."/>
            <person name="Plichta D.R."/>
            <person name="Somani J."/>
            <person name="Munch P.C."/>
            <person name="Arthur T.D."/>
            <person name="Hall A.B."/>
            <person name="Rudolf S."/>
            <person name="Oakeley E.J."/>
            <person name="Ke X."/>
            <person name="Young R.A."/>
            <person name="Haiser H.J."/>
            <person name="Kolde R."/>
            <person name="Yassour M."/>
            <person name="Luopajarvi K."/>
            <person name="Siljander H."/>
            <person name="Virtanen S.M."/>
            <person name="Ilonen J."/>
            <person name="Uibo R."/>
            <person name="Tillmann V."/>
            <person name="Mokurov S."/>
            <person name="Dorshakova N."/>
            <person name="Porter J.A."/>
            <person name="McHardy A.C."/>
            <person name="Lahdesmaki H."/>
            <person name="Vlamakis H."/>
            <person name="Huttenhower C."/>
            <person name="Knip M."/>
            <person name="Xavier R.J."/>
        </authorList>
    </citation>
    <scope>NUCLEOTIDE SEQUENCE [LARGE SCALE GENOMIC DNA]</scope>
    <source>
        <strain evidence="10 13">RJX1047</strain>
        <strain evidence="11 14">RJX1052</strain>
    </source>
</reference>
<dbReference type="Proteomes" id="UP000441162">
    <property type="component" value="Unassembled WGS sequence"/>
</dbReference>
<dbReference type="EMBL" id="CP046176">
    <property type="protein sequence ID" value="QJR77969.1"/>
    <property type="molecule type" value="Genomic_DNA"/>
</dbReference>
<evidence type="ECO:0000313" key="16">
    <source>
        <dbReference type="Proteomes" id="UP000481616"/>
    </source>
</evidence>
<feature type="domain" description="Rhamnogalacturonan I lyase beta-sheet" evidence="2">
    <location>
        <begin position="32"/>
        <end position="110"/>
    </location>
</feature>
<dbReference type="EMBL" id="VVYY01000015">
    <property type="protein sequence ID" value="KAA5395761.1"/>
    <property type="molecule type" value="Genomic_DNA"/>
</dbReference>
<keyword evidence="4" id="KW-0456">Lyase</keyword>
<dbReference type="RefSeq" id="WP_007831596.1">
    <property type="nucleotide sequence ID" value="NZ_BAABYF010000001.1"/>
</dbReference>
<evidence type="ECO:0000313" key="13">
    <source>
        <dbReference type="Proteomes" id="UP000294527"/>
    </source>
</evidence>
<evidence type="ECO:0000313" key="7">
    <source>
        <dbReference type="EMBL" id="MDU0272207.1"/>
    </source>
</evidence>
<dbReference type="Proteomes" id="UP000294527">
    <property type="component" value="Unassembled WGS sequence"/>
</dbReference>
<name>A0A076IX54_9BACT</name>
<dbReference type="CDD" id="cd10318">
    <property type="entry name" value="RGL11"/>
    <property type="match status" value="1"/>
</dbReference>